<sequence length="130" mass="14737">MSETTFVVNNIFIYSEDKQIDRLITSKPNTDLSFISKIVSFLSGFIDVNESCIDICISTNNYVKKFKIQNGCILESNGLGTLDKVIQHISDINLTCKTMKKYKGIIITNPKGRNIIKMNEGFKLYLQCPD</sequence>
<reference evidence="1 2" key="1">
    <citation type="journal article" date="2015" name="J. Virol.">
        <title>Salmon gill poxvirus, the deepest representative of the Chordopoxvirinae.</title>
        <authorList>
            <person name="Gjessing M.C."/>
            <person name="Yutin N."/>
            <person name="Tengs T."/>
            <person name="Senkevich T."/>
            <person name="Koonin E.V."/>
            <person name="Ronning H.P."/>
            <person name="Alarson M."/>
            <person name="Ylving S."/>
            <person name="Lie K.-I."/>
            <person name="Saure B."/>
            <person name="Tran L."/>
            <person name="Moss B."/>
            <person name="Dale O.B."/>
        </authorList>
    </citation>
    <scope>NUCLEOTIDE SEQUENCE [LARGE SCALE GENOMIC DNA]</scope>
    <source>
        <strain evidence="1">2012-04-F277-L3G</strain>
    </source>
</reference>
<dbReference type="RefSeq" id="YP_009162451.1">
    <property type="nucleotide sequence ID" value="NC_027707.1"/>
</dbReference>
<organism evidence="1 2">
    <name type="scientific">Salmon gill poxvirus</name>
    <dbReference type="NCBI Taxonomy" id="1680908"/>
    <lineage>
        <taxon>Viruses</taxon>
        <taxon>Varidnaviria</taxon>
        <taxon>Bamfordvirae</taxon>
        <taxon>Nucleocytoviricota</taxon>
        <taxon>Pokkesviricetes</taxon>
        <taxon>Chitovirales</taxon>
        <taxon>Poxviridae</taxon>
        <taxon>Chordopoxvirinae</taxon>
        <taxon>Salmonpoxvirus</taxon>
        <taxon>Salmonpoxvirus gillpox</taxon>
        <taxon>Salmon gillpox virus</taxon>
    </lineage>
</organism>
<name>A0A0H4XWI1_9POXV</name>
<dbReference type="GeneID" id="25392246"/>
<evidence type="ECO:0000313" key="1">
    <source>
        <dbReference type="EMBL" id="AKR04203.1"/>
    </source>
</evidence>
<dbReference type="KEGG" id="vg:25392246"/>
<dbReference type="Proteomes" id="UP000105007">
    <property type="component" value="Segment"/>
</dbReference>
<evidence type="ECO:0000313" key="2">
    <source>
        <dbReference type="Proteomes" id="UP000105007"/>
    </source>
</evidence>
<gene>
    <name evidence="1" type="ORF">SGPV079</name>
</gene>
<accession>A0A0H4XWI1</accession>
<dbReference type="EMBL" id="KT159937">
    <property type="protein sequence ID" value="AKR04203.1"/>
    <property type="molecule type" value="Genomic_DNA"/>
</dbReference>
<keyword evidence="2" id="KW-1185">Reference proteome</keyword>
<proteinExistence type="predicted"/>
<protein>
    <submittedName>
        <fullName evidence="1">Uncharacterized protein</fullName>
    </submittedName>
</protein>